<dbReference type="KEGG" id="cbv:U729_520"/>
<accession>A0A0A7FXV2</accession>
<dbReference type="InterPro" id="IPR001173">
    <property type="entry name" value="Glyco_trans_2-like"/>
</dbReference>
<dbReference type="PANTHER" id="PTHR22916:SF51">
    <property type="entry name" value="GLYCOSYLTRANSFERASE EPSH-RELATED"/>
    <property type="match status" value="1"/>
</dbReference>
<dbReference type="EMBL" id="CP006905">
    <property type="protein sequence ID" value="AIY84469.1"/>
    <property type="molecule type" value="Genomic_DNA"/>
</dbReference>
<keyword evidence="1" id="KW-0328">Glycosyltransferase</keyword>
<name>A0A0A7FXV2_9CLOT</name>
<dbReference type="HOGENOM" id="CLU_025996_25_0_9"/>
<dbReference type="InterPro" id="IPR029044">
    <property type="entry name" value="Nucleotide-diphossugar_trans"/>
</dbReference>
<dbReference type="SUPFAM" id="SSF53448">
    <property type="entry name" value="Nucleotide-diphospho-sugar transferases"/>
    <property type="match status" value="1"/>
</dbReference>
<sequence>MEENKKISIIVPVYNAERTVERCIKSLINQTYKDLEILLIDDGSKDKSLEICNKYKEIDNRINVISKKNSGVSSTRNLGIKKSTGKYIQFVDSDDYIDNTMCERLISKIENSKCDFLICGYKNVDDMGNFNGDIYYDDRTFKTLKDMNGHFEKMYSKNLINTPWNKLYIKEFIIDGFDEDISLGEDLLFNLKYMSNIQNGISVINDCLYYYVDVNKGSLTSRFRNDRIEIGKILKKNTHDFCKCMFGENYNRESIDIPFAYLIQETINICIKDANISFRDKNKIINNIILDKDVQLACKNVKLYSLHSNISNFLIKNKLKLAVYSFHKLKMKLKK</sequence>
<dbReference type="Proteomes" id="UP000030635">
    <property type="component" value="Chromosome"/>
</dbReference>
<dbReference type="Pfam" id="PF00535">
    <property type="entry name" value="Glycos_transf_2"/>
    <property type="match status" value="1"/>
</dbReference>
<dbReference type="GO" id="GO:0016757">
    <property type="term" value="F:glycosyltransferase activity"/>
    <property type="evidence" value="ECO:0007669"/>
    <property type="project" value="UniProtKB-KW"/>
</dbReference>
<keyword evidence="2 4" id="KW-0808">Transferase</keyword>
<evidence type="ECO:0000313" key="4">
    <source>
        <dbReference type="EMBL" id="AIY84469.1"/>
    </source>
</evidence>
<reference evidence="4 5" key="1">
    <citation type="journal article" date="2015" name="Infect. Genet. Evol.">
        <title>Genomic sequences of six botulinum neurotoxin-producing strains representing three clostridial species illustrate the mobility and diversity of botulinum neurotoxin genes.</title>
        <authorList>
            <person name="Smith T.J."/>
            <person name="Hill K.K."/>
            <person name="Xie G."/>
            <person name="Foley B.T."/>
            <person name="Williamson C.H."/>
            <person name="Foster J.T."/>
            <person name="Johnson S.L."/>
            <person name="Chertkov O."/>
            <person name="Teshima H."/>
            <person name="Gibbons H.S."/>
            <person name="Johnsky L.A."/>
            <person name="Karavis M.A."/>
            <person name="Smith L.A."/>
        </authorList>
    </citation>
    <scope>NUCLEOTIDE SEQUENCE [LARGE SCALE GENOMIC DNA]</scope>
    <source>
        <strain evidence="4">Sullivan</strain>
    </source>
</reference>
<dbReference type="eggNOG" id="COG0463">
    <property type="taxonomic scope" value="Bacteria"/>
</dbReference>
<evidence type="ECO:0000256" key="1">
    <source>
        <dbReference type="ARBA" id="ARBA00022676"/>
    </source>
</evidence>
<dbReference type="PANTHER" id="PTHR22916">
    <property type="entry name" value="GLYCOSYLTRANSFERASE"/>
    <property type="match status" value="1"/>
</dbReference>
<proteinExistence type="predicted"/>
<protein>
    <submittedName>
        <fullName evidence="4">Glycosyl transferase 2 family protein</fullName>
    </submittedName>
</protein>
<evidence type="ECO:0000256" key="2">
    <source>
        <dbReference type="ARBA" id="ARBA00022679"/>
    </source>
</evidence>
<keyword evidence="5" id="KW-1185">Reference proteome</keyword>
<dbReference type="RefSeq" id="WP_052139387.1">
    <property type="nucleotide sequence ID" value="NZ_CP006905.1"/>
</dbReference>
<dbReference type="CDD" id="cd00761">
    <property type="entry name" value="Glyco_tranf_GTA_type"/>
    <property type="match status" value="1"/>
</dbReference>
<dbReference type="STRING" id="1561.NPD11_2468"/>
<evidence type="ECO:0000259" key="3">
    <source>
        <dbReference type="Pfam" id="PF00535"/>
    </source>
</evidence>
<feature type="domain" description="Glycosyltransferase 2-like" evidence="3">
    <location>
        <begin position="8"/>
        <end position="142"/>
    </location>
</feature>
<dbReference type="AlphaFoldDB" id="A0A0A7FXV2"/>
<organism evidence="4 5">
    <name type="scientific">Clostridium baratii str. Sullivan</name>
    <dbReference type="NCBI Taxonomy" id="1415775"/>
    <lineage>
        <taxon>Bacteria</taxon>
        <taxon>Bacillati</taxon>
        <taxon>Bacillota</taxon>
        <taxon>Clostridia</taxon>
        <taxon>Eubacteriales</taxon>
        <taxon>Clostridiaceae</taxon>
        <taxon>Clostridium</taxon>
    </lineage>
</organism>
<gene>
    <name evidence="4" type="ORF">U729_520</name>
</gene>
<evidence type="ECO:0000313" key="5">
    <source>
        <dbReference type="Proteomes" id="UP000030635"/>
    </source>
</evidence>
<dbReference type="Gene3D" id="3.90.550.10">
    <property type="entry name" value="Spore Coat Polysaccharide Biosynthesis Protein SpsA, Chain A"/>
    <property type="match status" value="1"/>
</dbReference>
<dbReference type="OrthoDB" id="9807674at2"/>